<dbReference type="RefSeq" id="WP_044442930.1">
    <property type="nucleotide sequence ID" value="NZ_JYFC01000007.1"/>
</dbReference>
<dbReference type="Proteomes" id="UP000032503">
    <property type="component" value="Unassembled WGS sequence"/>
</dbReference>
<organism evidence="3 4">
    <name type="scientific">Agreia bicolorata</name>
    <dbReference type="NCBI Taxonomy" id="110935"/>
    <lineage>
        <taxon>Bacteria</taxon>
        <taxon>Bacillati</taxon>
        <taxon>Actinomycetota</taxon>
        <taxon>Actinomycetes</taxon>
        <taxon>Micrococcales</taxon>
        <taxon>Microbacteriaceae</taxon>
        <taxon>Agreia</taxon>
    </lineage>
</organism>
<evidence type="ECO:0000313" key="4">
    <source>
        <dbReference type="Proteomes" id="UP000032503"/>
    </source>
</evidence>
<evidence type="ECO:0008006" key="5">
    <source>
        <dbReference type="Google" id="ProtNLM"/>
    </source>
</evidence>
<evidence type="ECO:0000256" key="2">
    <source>
        <dbReference type="SAM" id="SignalP"/>
    </source>
</evidence>
<evidence type="ECO:0000256" key="1">
    <source>
        <dbReference type="SAM" id="MobiDB-lite"/>
    </source>
</evidence>
<name>A0ABR5CCM7_9MICO</name>
<gene>
    <name evidence="3" type="ORF">TZ00_15040</name>
</gene>
<reference evidence="3 4" key="1">
    <citation type="journal article" date="2001" name="Int. J. Syst. Evol. Microbiol.">
        <title>Agreia bicolorata gen. nov., sp. nov., to accommodate actinobacteria isolated from narrow reed grass infected by the nematode Heteroanguina graminophila.</title>
        <authorList>
            <person name="Evtushenko L.I."/>
            <person name="Dorofeeva L.V."/>
            <person name="Dobrovolskaya T.G."/>
            <person name="Streshinskaya G.M."/>
            <person name="Subbotin S.A."/>
            <person name="Tiedje J.M."/>
        </authorList>
    </citation>
    <scope>NUCLEOTIDE SEQUENCE [LARGE SCALE GENOMIC DNA]</scope>
    <source>
        <strain evidence="3 4">VKM Ac-1804</strain>
    </source>
</reference>
<sequence>MKKTVLLAMAAFSVALALTACSAGSDTPTSPPTPSGDIQGGTQPTTKVPLTAFPDSDDLAAWCPLDVEAVHLHQLEVTVSSAAVCSTSVGDDGFATTTVSAVSGGLDELLTAYAVPNAPVDASVVCTLQLEDPLLVWLTYPGERSYPVYAPVGPCGFPTDEAKAAFAGLTLTPVVSFAETSSGVTTTDIGLGVPEAPAKETI</sequence>
<evidence type="ECO:0000313" key="3">
    <source>
        <dbReference type="EMBL" id="KJC63389.1"/>
    </source>
</evidence>
<feature type="region of interest" description="Disordered" evidence="1">
    <location>
        <begin position="23"/>
        <end position="47"/>
    </location>
</feature>
<dbReference type="PROSITE" id="PS51257">
    <property type="entry name" value="PROKAR_LIPOPROTEIN"/>
    <property type="match status" value="1"/>
</dbReference>
<feature type="signal peptide" evidence="2">
    <location>
        <begin position="1"/>
        <end position="22"/>
    </location>
</feature>
<dbReference type="EMBL" id="JYFC01000007">
    <property type="protein sequence ID" value="KJC63389.1"/>
    <property type="molecule type" value="Genomic_DNA"/>
</dbReference>
<keyword evidence="4" id="KW-1185">Reference proteome</keyword>
<proteinExistence type="predicted"/>
<accession>A0ABR5CCM7</accession>
<comment type="caution">
    <text evidence="3">The sequence shown here is derived from an EMBL/GenBank/DDBJ whole genome shotgun (WGS) entry which is preliminary data.</text>
</comment>
<protein>
    <recommendedName>
        <fullName evidence="5">Lipoprotein</fullName>
    </recommendedName>
</protein>
<keyword evidence="2" id="KW-0732">Signal</keyword>
<feature type="chain" id="PRO_5045517399" description="Lipoprotein" evidence="2">
    <location>
        <begin position="23"/>
        <end position="202"/>
    </location>
</feature>